<evidence type="ECO:0000259" key="7">
    <source>
        <dbReference type="SMART" id="SM00739"/>
    </source>
</evidence>
<keyword evidence="9" id="KW-1185">Reference proteome</keyword>
<dbReference type="Gene3D" id="3.30.70.940">
    <property type="entry name" value="NusG, N-terminal domain"/>
    <property type="match status" value="1"/>
</dbReference>
<dbReference type="CDD" id="cd06084">
    <property type="entry name" value="KOW_Spt5_4"/>
    <property type="match status" value="1"/>
</dbReference>
<protein>
    <recommendedName>
        <fullName evidence="5">Transcription elongation factor SPT5</fullName>
    </recommendedName>
</protein>
<dbReference type="InterPro" id="IPR014722">
    <property type="entry name" value="Rib_uL2_dom2"/>
</dbReference>
<keyword evidence="3 5" id="KW-0804">Transcription</keyword>
<dbReference type="GO" id="GO:0032784">
    <property type="term" value="P:regulation of DNA-templated transcription elongation"/>
    <property type="evidence" value="ECO:0007669"/>
    <property type="project" value="InterPro"/>
</dbReference>
<feature type="domain" description="KOW" evidence="7">
    <location>
        <begin position="474"/>
        <end position="501"/>
    </location>
</feature>
<evidence type="ECO:0000256" key="3">
    <source>
        <dbReference type="ARBA" id="ARBA00023163"/>
    </source>
</evidence>
<dbReference type="AlphaFoldDB" id="J4C8H4"/>
<dbReference type="GeneID" id="20715261"/>
<dbReference type="Pfam" id="PF23284">
    <property type="entry name" value="KOW2_Spt5"/>
    <property type="match status" value="1"/>
</dbReference>
<name>J4C8H4_THEOR</name>
<accession>J4C8H4</accession>
<organism evidence="8 9">
    <name type="scientific">Theileria orientalis strain Shintoku</name>
    <dbReference type="NCBI Taxonomy" id="869250"/>
    <lineage>
        <taxon>Eukaryota</taxon>
        <taxon>Sar</taxon>
        <taxon>Alveolata</taxon>
        <taxon>Apicomplexa</taxon>
        <taxon>Aconoidasida</taxon>
        <taxon>Piroplasmida</taxon>
        <taxon>Theileriidae</taxon>
        <taxon>Theileria</taxon>
    </lineage>
</organism>
<dbReference type="InterPro" id="IPR039385">
    <property type="entry name" value="NGN_Euk"/>
</dbReference>
<dbReference type="InterPro" id="IPR041977">
    <property type="entry name" value="KOW_Spt5_4"/>
</dbReference>
<dbReference type="Pfam" id="PF03439">
    <property type="entry name" value="Spt5-NGN"/>
    <property type="match status" value="1"/>
</dbReference>
<feature type="compositionally biased region" description="Basic residues" evidence="6">
    <location>
        <begin position="33"/>
        <end position="49"/>
    </location>
</feature>
<dbReference type="EMBL" id="AP011948">
    <property type="protein sequence ID" value="BAM40793.1"/>
    <property type="molecule type" value="Genomic_DNA"/>
</dbReference>
<dbReference type="eggNOG" id="KOG1999">
    <property type="taxonomic scope" value="Eukaryota"/>
</dbReference>
<dbReference type="CDD" id="cd06081">
    <property type="entry name" value="KOW_Spt5_1"/>
    <property type="match status" value="1"/>
</dbReference>
<dbReference type="KEGG" id="tot:TOT_030000055"/>
<dbReference type="GO" id="GO:0006368">
    <property type="term" value="P:transcription elongation by RNA polymerase II"/>
    <property type="evidence" value="ECO:0007669"/>
    <property type="project" value="TreeGrafter"/>
</dbReference>
<dbReference type="STRING" id="869250.J4C8H4"/>
<dbReference type="OMA" id="FLAWDVE"/>
<feature type="domain" description="KOW" evidence="7">
    <location>
        <begin position="423"/>
        <end position="450"/>
    </location>
</feature>
<evidence type="ECO:0000313" key="8">
    <source>
        <dbReference type="EMBL" id="BAM40793.1"/>
    </source>
</evidence>
<dbReference type="Pfam" id="PF23042">
    <property type="entry name" value="KOW1_SPT5"/>
    <property type="match status" value="1"/>
</dbReference>
<dbReference type="InterPro" id="IPR041975">
    <property type="entry name" value="KOW_Spt5_2"/>
</dbReference>
<dbReference type="Proteomes" id="UP000003786">
    <property type="component" value="Chromosome 3"/>
</dbReference>
<dbReference type="InterPro" id="IPR017071">
    <property type="entry name" value="TF_Spt5_eukaryote"/>
</dbReference>
<dbReference type="Gene3D" id="2.30.30.30">
    <property type="match status" value="3"/>
</dbReference>
<dbReference type="SUPFAM" id="SSF50104">
    <property type="entry name" value="Translation proteins SH3-like domain"/>
    <property type="match status" value="1"/>
</dbReference>
<evidence type="ECO:0000313" key="9">
    <source>
        <dbReference type="Proteomes" id="UP000003786"/>
    </source>
</evidence>
<feature type="domain" description="KOW" evidence="7">
    <location>
        <begin position="250"/>
        <end position="277"/>
    </location>
</feature>
<dbReference type="InterPro" id="IPR036735">
    <property type="entry name" value="NGN_dom_sf"/>
</dbReference>
<dbReference type="Pfam" id="PF00467">
    <property type="entry name" value="KOW"/>
    <property type="match status" value="1"/>
</dbReference>
<sequence>MAEESQQNDSLFKDDSLFAYDDIPADTKEVPRPKRSRKLKKRDPSKRRKFDVSAYLDTEAQVGDDEDDNYEYDHILPDESEEAERLAHRNHLKRLQEDSREGRRVGGTGYFENVIDKLDKRYQDQTFEEGEDVFSEVEEEGLEQTGALLPDYNDPKLWIVKTNRQTPDRNIAISLTNKFIKMQKEGKHMGIYSCFVPEGVTGYLYIEADNKQAVTEALAEFRNINLTTLKLVPMNEMANVFTSGNENLYFPNVGEYVRVKFGRYAGDLGQVYESDETNNTVTLKLIPRIDPELLGAGKMEEGGYEDQNESALLNQTVGHLKETKLRVNARQKSSQKFPKSFFDREAIELSGGLIEHGLIPGTFRYQGMSFLDSGHILVKFSAKRLACGENVNATLAELKEFNVDTTITEALEKISKAPNKVHLYKLGENIRVVKGELTSVVGKIVAIDKEEVEVQPEDKELPNFRINLNSVVKNLVEGDNVRAIGGSNEGQSGLVVLVNDKNRTALVFSPQTGQEFKCSLEHLSMIPKEGQGDSSHRVGGVNGFVVSDLIQTTTGHVGIITAVDRNSMLTLLTDTGEKVAVPASQIQCKRTSFGNTTKDFNNQAIEPRSRAMVVKGPYKHKGGQVLHVWRNSVFLTLENGEIICAASQDCLKSSGTIETTKTNNAPQGARIVRKNPLLGKTVKILQGRYKGLLGDIIHVEPTQFTILLKVKPKTVRYPKSDCVIMDNWHDVMRGHYSARENYVAYNRSLDPPYPQDARHHDHKDSRDYRDGDGYRDHRDGRDYRDDRDFRDGSSYRDHRDGRDYRDGREGRDGDSYRDYRDYRDDRDYRDGKEDPSQRESSRREGAHDVRRRLSEEGRGEEARGDTSRGIDDKEGTPTAPAPESEKAGAKLPNWCVCGVVVHVTGPGAYYGKRGVIGEVFENMADTTLQVLHVMVDEDYIAIAAESVEPVQPMSEGDRVLAHALGKDKFGLVTKVLEDALEVQLVEGARVTVRKEGAALVSSQ</sequence>
<dbReference type="eggNOG" id="KOG0845">
    <property type="taxonomic scope" value="Eukaryota"/>
</dbReference>
<evidence type="ECO:0000256" key="4">
    <source>
        <dbReference type="ARBA" id="ARBA00023242"/>
    </source>
</evidence>
<feature type="domain" description="KOW" evidence="7">
    <location>
        <begin position="604"/>
        <end position="631"/>
    </location>
</feature>
<dbReference type="CDD" id="cd09888">
    <property type="entry name" value="NGN_Euk"/>
    <property type="match status" value="1"/>
</dbReference>
<comment type="similarity">
    <text evidence="2 5">Belongs to the SPT5 family.</text>
</comment>
<dbReference type="OrthoDB" id="28901at2759"/>
<dbReference type="VEuPathDB" id="PiroplasmaDB:TOT_030000055"/>
<feature type="region of interest" description="Disordered" evidence="6">
    <location>
        <begin position="22"/>
        <end position="69"/>
    </location>
</feature>
<proteinExistence type="inferred from homology"/>
<gene>
    <name evidence="8" type="ORF">TOT_030000055</name>
</gene>
<feature type="region of interest" description="Disordered" evidence="6">
    <location>
        <begin position="747"/>
        <end position="887"/>
    </location>
</feature>
<dbReference type="InterPro" id="IPR005100">
    <property type="entry name" value="NGN-domain"/>
</dbReference>
<dbReference type="GO" id="GO:0003729">
    <property type="term" value="F:mRNA binding"/>
    <property type="evidence" value="ECO:0007669"/>
    <property type="project" value="TreeGrafter"/>
</dbReference>
<dbReference type="InterPro" id="IPR005824">
    <property type="entry name" value="KOW"/>
</dbReference>
<dbReference type="SMART" id="SM00739">
    <property type="entry name" value="KOW"/>
    <property type="match status" value="5"/>
</dbReference>
<dbReference type="InterPro" id="IPR008991">
    <property type="entry name" value="Translation_prot_SH3-like_sf"/>
</dbReference>
<evidence type="ECO:0000256" key="6">
    <source>
        <dbReference type="SAM" id="MobiDB-lite"/>
    </source>
</evidence>
<evidence type="ECO:0000256" key="2">
    <source>
        <dbReference type="ARBA" id="ARBA00006956"/>
    </source>
</evidence>
<dbReference type="RefSeq" id="XP_009691094.1">
    <property type="nucleotide sequence ID" value="XM_009692799.1"/>
</dbReference>
<dbReference type="InterPro" id="IPR041973">
    <property type="entry name" value="KOW_Spt5_1"/>
</dbReference>
<evidence type="ECO:0000256" key="5">
    <source>
        <dbReference type="PIRNR" id="PIRNR036945"/>
    </source>
</evidence>
<comment type="subcellular location">
    <subcellularLocation>
        <location evidence="1 5">Nucleus</location>
    </subcellularLocation>
</comment>
<dbReference type="PIRSF" id="PIRSF036945">
    <property type="entry name" value="Spt5"/>
    <property type="match status" value="1"/>
</dbReference>
<dbReference type="PANTHER" id="PTHR11125:SF7">
    <property type="entry name" value="TRANSCRIPTION ELONGATION FACTOR SPT5"/>
    <property type="match status" value="1"/>
</dbReference>
<reference evidence="8 9" key="1">
    <citation type="journal article" date="2012" name="MBio">
        <title>Comparative genome analysis of three eukaryotic parasites with differing abilities to transform leukocytes reveals key mediators of Theileria-induced leukocyte transformation.</title>
        <authorList>
            <person name="Hayashida K."/>
            <person name="Hara Y."/>
            <person name="Abe T."/>
            <person name="Yamasaki C."/>
            <person name="Toyoda A."/>
            <person name="Kosuge T."/>
            <person name="Suzuki Y."/>
            <person name="Sato Y."/>
            <person name="Kawashima S."/>
            <person name="Katayama T."/>
            <person name="Wakaguri H."/>
            <person name="Inoue N."/>
            <person name="Homma K."/>
            <person name="Tada-Umezaki M."/>
            <person name="Yagi Y."/>
            <person name="Fujii Y."/>
            <person name="Habara T."/>
            <person name="Kanehisa M."/>
            <person name="Watanabe H."/>
            <person name="Ito K."/>
            <person name="Gojobori T."/>
            <person name="Sugawara H."/>
            <person name="Imanishi T."/>
            <person name="Weir W."/>
            <person name="Gardner M."/>
            <person name="Pain A."/>
            <person name="Shiels B."/>
            <person name="Hattori M."/>
            <person name="Nene V."/>
            <person name="Sugimoto C."/>
        </authorList>
    </citation>
    <scope>NUCLEOTIDE SEQUENCE [LARGE SCALE GENOMIC DNA]</scope>
    <source>
        <strain evidence="8 9">Shintoku</strain>
    </source>
</reference>
<evidence type="ECO:0000256" key="1">
    <source>
        <dbReference type="ARBA" id="ARBA00004123"/>
    </source>
</evidence>
<dbReference type="GO" id="GO:0032044">
    <property type="term" value="C:DSIF complex"/>
    <property type="evidence" value="ECO:0007669"/>
    <property type="project" value="TreeGrafter"/>
</dbReference>
<feature type="domain" description="KOW" evidence="7">
    <location>
        <begin position="675"/>
        <end position="702"/>
    </location>
</feature>
<keyword evidence="4 5" id="KW-0539">Nucleus</keyword>
<feature type="compositionally biased region" description="Basic and acidic residues" evidence="6">
    <location>
        <begin position="756"/>
        <end position="875"/>
    </location>
</feature>
<dbReference type="GO" id="GO:0006357">
    <property type="term" value="P:regulation of transcription by RNA polymerase II"/>
    <property type="evidence" value="ECO:0007669"/>
    <property type="project" value="InterPro"/>
</dbReference>
<dbReference type="PANTHER" id="PTHR11125">
    <property type="entry name" value="SUPPRESSOR OF TY 5"/>
    <property type="match status" value="1"/>
</dbReference>
<dbReference type="InterPro" id="IPR039659">
    <property type="entry name" value="SPT5"/>
</dbReference>